<dbReference type="Proteomes" id="UP000261660">
    <property type="component" value="Unplaced"/>
</dbReference>
<dbReference type="GeneTree" id="ENSGT00530000063534"/>
<protein>
    <recommendedName>
        <fullName evidence="5">Coiled-coil domain containing 146</fullName>
    </recommendedName>
</protein>
<keyword evidence="1 2" id="KW-0175">Coiled coil</keyword>
<dbReference type="Ensembl" id="ENSLBET00000001284.1">
    <property type="protein sequence ID" value="ENSLBEP00000001196.1"/>
    <property type="gene ID" value="ENSLBEG00000000920.1"/>
</dbReference>
<feature type="coiled-coil region" evidence="2">
    <location>
        <begin position="271"/>
        <end position="299"/>
    </location>
</feature>
<evidence type="ECO:0000256" key="1">
    <source>
        <dbReference type="ARBA" id="ARBA00023054"/>
    </source>
</evidence>
<dbReference type="InParanoid" id="A0A3Q3E5G4"/>
<reference evidence="3" key="1">
    <citation type="submission" date="2025-08" db="UniProtKB">
        <authorList>
            <consortium name="Ensembl"/>
        </authorList>
    </citation>
    <scope>IDENTIFICATION</scope>
</reference>
<evidence type="ECO:0000313" key="4">
    <source>
        <dbReference type="Proteomes" id="UP000261660"/>
    </source>
</evidence>
<dbReference type="PANTHER" id="PTHR32083:SF34">
    <property type="entry name" value="COILED-COIL DOMAIN-CONTAINING PROTEIN 146"/>
    <property type="match status" value="1"/>
</dbReference>
<keyword evidence="4" id="KW-1185">Reference proteome</keyword>
<reference evidence="3" key="2">
    <citation type="submission" date="2025-09" db="UniProtKB">
        <authorList>
            <consortium name="Ensembl"/>
        </authorList>
    </citation>
    <scope>IDENTIFICATION</scope>
</reference>
<evidence type="ECO:0000256" key="2">
    <source>
        <dbReference type="SAM" id="Coils"/>
    </source>
</evidence>
<proteinExistence type="predicted"/>
<accession>A0A3Q3E5G4</accession>
<dbReference type="AlphaFoldDB" id="A0A3Q3E5G4"/>
<name>A0A3Q3E5G4_9LABR</name>
<sequence>DLPLGKMQFRKKQQYGMIQELLKESNCLREELHNLRCLTQIKAEERGQKHRERGIQLLEHEEVLFSYYEKVNIQEAAVTKGNMALESLEKDMRDLQLAINEEKRRTELKKKEVPLKKKLEEDITMLQIEVGELTRKDKTIERLNGTVEYKALKGKDPSPVELVKKIEQLEVNLAERERQVLEKELLVDQLTRLSKPLSEQAESCQQDKLSLAKKLNELRAHIIDTNHRMMAATAELSMKQAVTLALQQEIKEKELCQQQLEQGLPPCPEMEEEWKRMLREKKRRQRNKEERERLAEEVEWTQLPNGEYTTAEIRPNAYIPENDTLRCRNPMGPRPLQTLPTRANMRHIRKPALKSLET</sequence>
<dbReference type="PANTHER" id="PTHR32083">
    <property type="entry name" value="CILIA AND FLAGELLA-ASSOCIATED PROTEIN 58-RELATED"/>
    <property type="match status" value="1"/>
</dbReference>
<organism evidence="3 4">
    <name type="scientific">Labrus bergylta</name>
    <name type="common">ballan wrasse</name>
    <dbReference type="NCBI Taxonomy" id="56723"/>
    <lineage>
        <taxon>Eukaryota</taxon>
        <taxon>Metazoa</taxon>
        <taxon>Chordata</taxon>
        <taxon>Craniata</taxon>
        <taxon>Vertebrata</taxon>
        <taxon>Euteleostomi</taxon>
        <taxon>Actinopterygii</taxon>
        <taxon>Neopterygii</taxon>
        <taxon>Teleostei</taxon>
        <taxon>Neoteleostei</taxon>
        <taxon>Acanthomorphata</taxon>
        <taxon>Eupercaria</taxon>
        <taxon>Labriformes</taxon>
        <taxon>Labridae</taxon>
        <taxon>Labrus</taxon>
    </lineage>
</organism>
<feature type="coiled-coil region" evidence="2">
    <location>
        <begin position="85"/>
        <end position="136"/>
    </location>
</feature>
<dbReference type="STRING" id="56723.ENSLBEP00000001196"/>
<dbReference type="GO" id="GO:0005856">
    <property type="term" value="C:cytoskeleton"/>
    <property type="evidence" value="ECO:0007669"/>
    <property type="project" value="TreeGrafter"/>
</dbReference>
<evidence type="ECO:0008006" key="5">
    <source>
        <dbReference type="Google" id="ProtNLM"/>
    </source>
</evidence>
<evidence type="ECO:0000313" key="3">
    <source>
        <dbReference type="Ensembl" id="ENSLBEP00000001196.1"/>
    </source>
</evidence>